<keyword evidence="3" id="KW-0964">Secreted</keyword>
<keyword evidence="5" id="KW-0325">Glycoprotein</keyword>
<gene>
    <name evidence="7" type="ORF">DCAR_0522408</name>
</gene>
<evidence type="ECO:0000313" key="7">
    <source>
        <dbReference type="EMBL" id="WOH03017.1"/>
    </source>
</evidence>
<proteinExistence type="inferred from homology"/>
<dbReference type="EMBL" id="CP093347">
    <property type="protein sequence ID" value="WOH03017.1"/>
    <property type="molecule type" value="Genomic_DNA"/>
</dbReference>
<evidence type="ECO:0000256" key="5">
    <source>
        <dbReference type="ARBA" id="ARBA00023180"/>
    </source>
</evidence>
<protein>
    <submittedName>
        <fullName evidence="7">Uncharacterized protein</fullName>
    </submittedName>
</protein>
<dbReference type="OrthoDB" id="1413556at2759"/>
<dbReference type="GO" id="GO:0005576">
    <property type="term" value="C:extracellular region"/>
    <property type="evidence" value="ECO:0007669"/>
    <property type="project" value="UniProtKB-SubCell"/>
</dbReference>
<dbReference type="PANTHER" id="PTHR33869:SF5">
    <property type="entry name" value="CLAVATA3_ESR (CLE)-RELATED PROTEIN 4"/>
    <property type="match status" value="1"/>
</dbReference>
<evidence type="ECO:0000256" key="1">
    <source>
        <dbReference type="ARBA" id="ARBA00004239"/>
    </source>
</evidence>
<sequence>MAGLRFWFCIILVLVSLTCHEARALDSFQSKRTQAFAETAREIIRVSMRKQEINGGFYRTHRLSPGGPDPKHH</sequence>
<evidence type="ECO:0000256" key="6">
    <source>
        <dbReference type="ARBA" id="ARBA00023278"/>
    </source>
</evidence>
<dbReference type="InterPro" id="IPR039616">
    <property type="entry name" value="CLE1-4"/>
</dbReference>
<organism evidence="7 8">
    <name type="scientific">Daucus carota subsp. sativus</name>
    <name type="common">Carrot</name>
    <dbReference type="NCBI Taxonomy" id="79200"/>
    <lineage>
        <taxon>Eukaryota</taxon>
        <taxon>Viridiplantae</taxon>
        <taxon>Streptophyta</taxon>
        <taxon>Embryophyta</taxon>
        <taxon>Tracheophyta</taxon>
        <taxon>Spermatophyta</taxon>
        <taxon>Magnoliopsida</taxon>
        <taxon>eudicotyledons</taxon>
        <taxon>Gunneridae</taxon>
        <taxon>Pentapetalae</taxon>
        <taxon>asterids</taxon>
        <taxon>campanulids</taxon>
        <taxon>Apiales</taxon>
        <taxon>Apiaceae</taxon>
        <taxon>Apioideae</taxon>
        <taxon>Scandiceae</taxon>
        <taxon>Daucinae</taxon>
        <taxon>Daucus</taxon>
        <taxon>Daucus sect. Daucus</taxon>
    </lineage>
</organism>
<keyword evidence="6" id="KW-0379">Hydroxylation</keyword>
<dbReference type="PANTHER" id="PTHR33869">
    <property type="entry name" value="CLAVATA3/ESR (CLE)-RELATED PROTEIN 3"/>
    <property type="match status" value="1"/>
</dbReference>
<dbReference type="OMA" id="GNKRGRM"/>
<dbReference type="Gramene" id="KZM96347">
    <property type="protein sequence ID" value="KZM96347"/>
    <property type="gene ID" value="DCAR_019589"/>
</dbReference>
<evidence type="ECO:0000256" key="2">
    <source>
        <dbReference type="ARBA" id="ARBA00005416"/>
    </source>
</evidence>
<name>A0A164ZSQ6_DAUCS</name>
<comment type="similarity">
    <text evidence="2">Belongs to the CLV3/ESR signal peptide family.</text>
</comment>
<reference evidence="7" key="2">
    <citation type="submission" date="2022-03" db="EMBL/GenBank/DDBJ databases">
        <title>Draft title - Genomic analysis of global carrot germplasm unveils the trajectory of domestication and the origin of high carotenoid orange carrot.</title>
        <authorList>
            <person name="Iorizzo M."/>
            <person name="Ellison S."/>
            <person name="Senalik D."/>
            <person name="Macko-Podgorni A."/>
            <person name="Grzebelus D."/>
            <person name="Bostan H."/>
            <person name="Rolling W."/>
            <person name="Curaba J."/>
            <person name="Simon P."/>
        </authorList>
    </citation>
    <scope>NUCLEOTIDE SEQUENCE</scope>
    <source>
        <tissue evidence="7">Leaf</tissue>
    </source>
</reference>
<dbReference type="Proteomes" id="UP000077755">
    <property type="component" value="Chromosome 5"/>
</dbReference>
<evidence type="ECO:0000256" key="3">
    <source>
        <dbReference type="ARBA" id="ARBA00022525"/>
    </source>
</evidence>
<keyword evidence="4" id="KW-0732">Signal</keyword>
<dbReference type="GO" id="GO:0033612">
    <property type="term" value="F:receptor serine/threonine kinase binding"/>
    <property type="evidence" value="ECO:0007669"/>
    <property type="project" value="TreeGrafter"/>
</dbReference>
<comment type="subcellular location">
    <subcellularLocation>
        <location evidence="1">Secreted</location>
        <location evidence="1">Extracellular space</location>
    </subcellularLocation>
</comment>
<evidence type="ECO:0000313" key="8">
    <source>
        <dbReference type="Proteomes" id="UP000077755"/>
    </source>
</evidence>
<keyword evidence="8" id="KW-1185">Reference proteome</keyword>
<reference evidence="7" key="1">
    <citation type="journal article" date="2016" name="Nat. Genet.">
        <title>A high-quality carrot genome assembly provides new insights into carotenoid accumulation and asterid genome evolution.</title>
        <authorList>
            <person name="Iorizzo M."/>
            <person name="Ellison S."/>
            <person name="Senalik D."/>
            <person name="Zeng P."/>
            <person name="Satapoomin P."/>
            <person name="Huang J."/>
            <person name="Bowman M."/>
            <person name="Iovene M."/>
            <person name="Sanseverino W."/>
            <person name="Cavagnaro P."/>
            <person name="Yildiz M."/>
            <person name="Macko-Podgorni A."/>
            <person name="Moranska E."/>
            <person name="Grzebelus E."/>
            <person name="Grzebelus D."/>
            <person name="Ashrafi H."/>
            <person name="Zheng Z."/>
            <person name="Cheng S."/>
            <person name="Spooner D."/>
            <person name="Van Deynze A."/>
            <person name="Simon P."/>
        </authorList>
    </citation>
    <scope>NUCLEOTIDE SEQUENCE</scope>
    <source>
        <tissue evidence="7">Leaf</tissue>
    </source>
</reference>
<accession>A0A164ZSQ6</accession>
<dbReference type="AlphaFoldDB" id="A0A164ZSQ6"/>
<evidence type="ECO:0000256" key="4">
    <source>
        <dbReference type="ARBA" id="ARBA00022729"/>
    </source>
</evidence>